<evidence type="ECO:0000313" key="2">
    <source>
        <dbReference type="Proteomes" id="UP000219612"/>
    </source>
</evidence>
<gene>
    <name evidence="1" type="ORF">SAMN05421748_107258</name>
</gene>
<dbReference type="Proteomes" id="UP000219612">
    <property type="component" value="Unassembled WGS sequence"/>
</dbReference>
<sequence>MLALRECVLHFTPYGFRATWHHLLVSAGVPVWLEDDPDSLLRALDELEEARNLWLAETRAFAARRRTEKAAGHRAPRAADSWRTSWMTHSPAPEAHSNKRLIEVVAHLIEHHHIDAAPALDPRTALPWPLIWQRAIRRGPTIGGGDITRFRAEFSPAGADRRFGTFQLYVRGTALGDSTTTALYPHLSSLRSLSDAAASSGPRPPSPLFLDDTFDHLTMTLELTEEDMAFAFTTRPLAEWGNPPPWSPPPGRTLRLLVPRADVTAAWHEAEPKFERLLS</sequence>
<proteinExistence type="predicted"/>
<name>A0A285ICB4_9ACTN</name>
<keyword evidence="2" id="KW-1185">Reference proteome</keyword>
<reference evidence="1 2" key="1">
    <citation type="submission" date="2017-09" db="EMBL/GenBank/DDBJ databases">
        <authorList>
            <person name="Ehlers B."/>
            <person name="Leendertz F.H."/>
        </authorList>
    </citation>
    <scope>NUCLEOTIDE SEQUENCE [LARGE SCALE GENOMIC DNA]</scope>
    <source>
        <strain evidence="1 2">CGMCC 4.6857</strain>
    </source>
</reference>
<evidence type="ECO:0000313" key="1">
    <source>
        <dbReference type="EMBL" id="SNY45602.1"/>
    </source>
</evidence>
<organism evidence="1 2">
    <name type="scientific">Paractinoplanes atraurantiacus</name>
    <dbReference type="NCBI Taxonomy" id="1036182"/>
    <lineage>
        <taxon>Bacteria</taxon>
        <taxon>Bacillati</taxon>
        <taxon>Actinomycetota</taxon>
        <taxon>Actinomycetes</taxon>
        <taxon>Micromonosporales</taxon>
        <taxon>Micromonosporaceae</taxon>
        <taxon>Paractinoplanes</taxon>
    </lineage>
</organism>
<accession>A0A285ICB4</accession>
<dbReference type="AlphaFoldDB" id="A0A285ICB4"/>
<protein>
    <submittedName>
        <fullName evidence="1">Uncharacterized protein</fullName>
    </submittedName>
</protein>
<dbReference type="EMBL" id="OBDY01000007">
    <property type="protein sequence ID" value="SNY45602.1"/>
    <property type="molecule type" value="Genomic_DNA"/>
</dbReference>